<organism evidence="13 14">
    <name type="scientific">Forsythia ovata</name>
    <dbReference type="NCBI Taxonomy" id="205694"/>
    <lineage>
        <taxon>Eukaryota</taxon>
        <taxon>Viridiplantae</taxon>
        <taxon>Streptophyta</taxon>
        <taxon>Embryophyta</taxon>
        <taxon>Tracheophyta</taxon>
        <taxon>Spermatophyta</taxon>
        <taxon>Magnoliopsida</taxon>
        <taxon>eudicotyledons</taxon>
        <taxon>Gunneridae</taxon>
        <taxon>Pentapetalae</taxon>
        <taxon>asterids</taxon>
        <taxon>lamiids</taxon>
        <taxon>Lamiales</taxon>
        <taxon>Oleaceae</taxon>
        <taxon>Forsythieae</taxon>
        <taxon>Forsythia</taxon>
    </lineage>
</organism>
<evidence type="ECO:0000259" key="12">
    <source>
        <dbReference type="PROSITE" id="PS50011"/>
    </source>
</evidence>
<protein>
    <submittedName>
        <fullName evidence="13">Serine/threonine-protein kinase PBL25</fullName>
    </submittedName>
</protein>
<dbReference type="PANTHER" id="PTHR47985">
    <property type="entry name" value="OS07G0668900 PROTEIN"/>
    <property type="match status" value="1"/>
</dbReference>
<dbReference type="GO" id="GO:0090404">
    <property type="term" value="C:pollen tube tip"/>
    <property type="evidence" value="ECO:0007669"/>
    <property type="project" value="UniProtKB-ARBA"/>
</dbReference>
<sequence length="533" mass="59387">MVFLSSLKGLIFDTEISKKRQEMRCFPYFPFRFHCCKKKHLRAAQAKEIIPTTLPVNSKQIPFAEANNNRSEDHDALENGNNASKIFTFRELATATKNFRQECLLSEGGFGRIFKGTLQPSGQVVAVRQLDRSGTLSTKEFLVEVLMLSLLSHPNLVTLVGYCADGDQRLLVYEYMPSGSLQDYLFERKLIDWSARMKIASGVAEGLEYLHEKANPPIIYRDLKSSNILLDEESNPRLSHYGLAKLVRSGNKMHVTPRVMAAYGYSAPEYERQGELSVKSDVYSFGVVLLELITGRRAFDNARPIEEQNLVTWAQSFFGDPKRFPEMADSRLKQEFPVTSLNQAVGVAAMCLQEDPSVRPFIGDVVAALSFLAMAPPGVALPKLLSSRTPSPSAETSSEHADGNQKGDSEDGDKTNNLNQHMDNEQEDKGSSVFEYGDSSANSLHKVTESKEWDSQDTDCCSSSSSSRYVESCSRRDGSDSRHVSNAGSQDGYVSPGDYDNTKNRVRFKDENGNIYSADEDDKPGHKIDQNLL</sequence>
<dbReference type="Gene3D" id="3.30.200.20">
    <property type="entry name" value="Phosphorylase Kinase, domain 1"/>
    <property type="match status" value="1"/>
</dbReference>
<dbReference type="Pfam" id="PF00069">
    <property type="entry name" value="Pkinase"/>
    <property type="match status" value="1"/>
</dbReference>
<gene>
    <name evidence="13" type="ORF">Fot_00209</name>
</gene>
<dbReference type="PROSITE" id="PS50011">
    <property type="entry name" value="PROTEIN_KINASE_DOM"/>
    <property type="match status" value="1"/>
</dbReference>
<feature type="compositionally biased region" description="Basic and acidic residues" evidence="11">
    <location>
        <begin position="473"/>
        <end position="483"/>
    </location>
</feature>
<dbReference type="FunFam" id="3.30.200.20:FF:000266">
    <property type="entry name" value="probable serine/threonine-protein kinase RLCKVII"/>
    <property type="match status" value="1"/>
</dbReference>
<evidence type="ECO:0000256" key="3">
    <source>
        <dbReference type="ARBA" id="ARBA00022475"/>
    </source>
</evidence>
<feature type="compositionally biased region" description="Basic and acidic residues" evidence="11">
    <location>
        <begin position="500"/>
        <end position="512"/>
    </location>
</feature>
<dbReference type="Proteomes" id="UP001604277">
    <property type="component" value="Unassembled WGS sequence"/>
</dbReference>
<reference evidence="14" key="1">
    <citation type="submission" date="2024-07" db="EMBL/GenBank/DDBJ databases">
        <title>Two chromosome-level genome assemblies of Korean endemic species Abeliophyllum distichum and Forsythia ovata (Oleaceae).</title>
        <authorList>
            <person name="Jang H."/>
        </authorList>
    </citation>
    <scope>NUCLEOTIDE SEQUENCE [LARGE SCALE GENOMIC DNA]</scope>
</reference>
<keyword evidence="10" id="KW-0449">Lipoprotein</keyword>
<dbReference type="InterPro" id="IPR000719">
    <property type="entry name" value="Prot_kinase_dom"/>
</dbReference>
<dbReference type="GO" id="GO:0005524">
    <property type="term" value="F:ATP binding"/>
    <property type="evidence" value="ECO:0007669"/>
    <property type="project" value="UniProtKB-KW"/>
</dbReference>
<evidence type="ECO:0000256" key="7">
    <source>
        <dbReference type="ARBA" id="ARBA00022777"/>
    </source>
</evidence>
<keyword evidence="6" id="KW-0547">Nucleotide-binding</keyword>
<keyword evidence="3" id="KW-1003">Cell membrane</keyword>
<proteinExistence type="inferred from homology"/>
<evidence type="ECO:0000256" key="6">
    <source>
        <dbReference type="ARBA" id="ARBA00022741"/>
    </source>
</evidence>
<comment type="subcellular location">
    <subcellularLocation>
        <location evidence="1">Cell membrane</location>
        <topology evidence="1">Lipid-anchor</topology>
    </subcellularLocation>
</comment>
<dbReference type="SMART" id="SM00220">
    <property type="entry name" value="S_TKc"/>
    <property type="match status" value="1"/>
</dbReference>
<evidence type="ECO:0000256" key="4">
    <source>
        <dbReference type="ARBA" id="ARBA00022527"/>
    </source>
</evidence>
<feature type="compositionally biased region" description="Polar residues" evidence="11">
    <location>
        <begin position="386"/>
        <end position="396"/>
    </location>
</feature>
<evidence type="ECO:0000256" key="9">
    <source>
        <dbReference type="ARBA" id="ARBA00023136"/>
    </source>
</evidence>
<evidence type="ECO:0000256" key="11">
    <source>
        <dbReference type="SAM" id="MobiDB-lite"/>
    </source>
</evidence>
<keyword evidence="7 13" id="KW-0418">Kinase</keyword>
<evidence type="ECO:0000256" key="2">
    <source>
        <dbReference type="ARBA" id="ARBA00008684"/>
    </source>
</evidence>
<comment type="caution">
    <text evidence="13">The sequence shown here is derived from an EMBL/GenBank/DDBJ whole genome shotgun (WGS) entry which is preliminary data.</text>
</comment>
<keyword evidence="14" id="KW-1185">Reference proteome</keyword>
<dbReference type="InterPro" id="IPR011009">
    <property type="entry name" value="Kinase-like_dom_sf"/>
</dbReference>
<dbReference type="SUPFAM" id="SSF56112">
    <property type="entry name" value="Protein kinase-like (PK-like)"/>
    <property type="match status" value="1"/>
</dbReference>
<dbReference type="InterPro" id="IPR008271">
    <property type="entry name" value="Ser/Thr_kinase_AS"/>
</dbReference>
<feature type="region of interest" description="Disordered" evidence="11">
    <location>
        <begin position="384"/>
        <end position="533"/>
    </location>
</feature>
<feature type="compositionally biased region" description="Low complexity" evidence="11">
    <location>
        <begin position="458"/>
        <end position="472"/>
    </location>
</feature>
<feature type="domain" description="Protein kinase" evidence="12">
    <location>
        <begin position="99"/>
        <end position="372"/>
    </location>
</feature>
<dbReference type="Gene3D" id="1.10.510.10">
    <property type="entry name" value="Transferase(Phosphotransferase) domain 1"/>
    <property type="match status" value="1"/>
</dbReference>
<dbReference type="AlphaFoldDB" id="A0ABD1X4L0"/>
<keyword evidence="4" id="KW-0723">Serine/threonine-protein kinase</keyword>
<feature type="compositionally biased region" description="Basic and acidic residues" evidence="11">
    <location>
        <begin position="523"/>
        <end position="533"/>
    </location>
</feature>
<evidence type="ECO:0000256" key="1">
    <source>
        <dbReference type="ARBA" id="ARBA00004193"/>
    </source>
</evidence>
<keyword evidence="9" id="KW-0472">Membrane</keyword>
<keyword evidence="5" id="KW-0808">Transferase</keyword>
<dbReference type="GO" id="GO:0005886">
    <property type="term" value="C:plasma membrane"/>
    <property type="evidence" value="ECO:0007669"/>
    <property type="project" value="UniProtKB-SubCell"/>
</dbReference>
<accession>A0ABD1X4L0</accession>
<evidence type="ECO:0000256" key="8">
    <source>
        <dbReference type="ARBA" id="ARBA00022840"/>
    </source>
</evidence>
<dbReference type="CDD" id="cd14066">
    <property type="entry name" value="STKc_IRAK"/>
    <property type="match status" value="1"/>
</dbReference>
<name>A0ABD1X4L0_9LAMI</name>
<dbReference type="GO" id="GO:0004674">
    <property type="term" value="F:protein serine/threonine kinase activity"/>
    <property type="evidence" value="ECO:0007669"/>
    <property type="project" value="UniProtKB-KW"/>
</dbReference>
<comment type="similarity">
    <text evidence="2">Belongs to the protein kinase superfamily. Ser/Thr protein kinase family.</text>
</comment>
<evidence type="ECO:0000256" key="10">
    <source>
        <dbReference type="ARBA" id="ARBA00023288"/>
    </source>
</evidence>
<keyword evidence="8" id="KW-0067">ATP-binding</keyword>
<evidence type="ECO:0000313" key="14">
    <source>
        <dbReference type="Proteomes" id="UP001604277"/>
    </source>
</evidence>
<dbReference type="EMBL" id="JBFOLJ010000001">
    <property type="protein sequence ID" value="KAL2555470.1"/>
    <property type="molecule type" value="Genomic_DNA"/>
</dbReference>
<evidence type="ECO:0000313" key="13">
    <source>
        <dbReference type="EMBL" id="KAL2555470.1"/>
    </source>
</evidence>
<evidence type="ECO:0000256" key="5">
    <source>
        <dbReference type="ARBA" id="ARBA00022679"/>
    </source>
</evidence>
<dbReference type="PANTHER" id="PTHR47985:SF17">
    <property type="entry name" value="SERINE_THREONINE-PROTEIN KINASE CDL1-LIKE"/>
    <property type="match status" value="1"/>
</dbReference>
<dbReference type="PROSITE" id="PS00108">
    <property type="entry name" value="PROTEIN_KINASE_ST"/>
    <property type="match status" value="1"/>
</dbReference>
<dbReference type="GO" id="GO:0010183">
    <property type="term" value="P:pollen tube guidance"/>
    <property type="evidence" value="ECO:0007669"/>
    <property type="project" value="UniProtKB-ARBA"/>
</dbReference>
<dbReference type="FunFam" id="1.10.510.10:FF:000032">
    <property type="entry name" value="Serine/threonine-protein kinase PBS1"/>
    <property type="match status" value="1"/>
</dbReference>
<feature type="compositionally biased region" description="Basic and acidic residues" evidence="11">
    <location>
        <begin position="397"/>
        <end position="414"/>
    </location>
</feature>